<dbReference type="InterPro" id="IPR014105">
    <property type="entry name" value="Carotenoid/retinoid_OxRdtase"/>
</dbReference>
<evidence type="ECO:0000256" key="11">
    <source>
        <dbReference type="SAM" id="MobiDB-lite"/>
    </source>
</evidence>
<dbReference type="SUPFAM" id="SSF51905">
    <property type="entry name" value="FAD/NAD(P)-binding domain"/>
    <property type="match status" value="1"/>
</dbReference>
<feature type="domain" description="Amine oxidase" evidence="12">
    <location>
        <begin position="11"/>
        <end position="291"/>
    </location>
</feature>
<feature type="region of interest" description="Disordered" evidence="11">
    <location>
        <begin position="429"/>
        <end position="455"/>
    </location>
</feature>
<evidence type="ECO:0000256" key="3">
    <source>
        <dbReference type="ARBA" id="ARBA00023002"/>
    </source>
</evidence>
<dbReference type="Gene3D" id="3.50.50.60">
    <property type="entry name" value="FAD/NAD(P)-binding domain"/>
    <property type="match status" value="2"/>
</dbReference>
<comment type="catalytic activity">
    <reaction evidence="9">
        <text>all-trans-4,4'-diaponeurosporene + 2 AH2 + 2 O2 = 4,4'-diaponeurosporenal + 2 A + 3 H2O</text>
        <dbReference type="Rhea" id="RHEA:56104"/>
        <dbReference type="ChEBI" id="CHEBI:13193"/>
        <dbReference type="ChEBI" id="CHEBI:15377"/>
        <dbReference type="ChEBI" id="CHEBI:15379"/>
        <dbReference type="ChEBI" id="CHEBI:17499"/>
        <dbReference type="ChEBI" id="CHEBI:62743"/>
        <dbReference type="ChEBI" id="CHEBI:79065"/>
    </reaction>
</comment>
<evidence type="ECO:0000256" key="2">
    <source>
        <dbReference type="ARBA" id="ARBA00022746"/>
    </source>
</evidence>
<organism evidence="13 14">
    <name type="scientific">Actinomycetospora corticicola</name>
    <dbReference type="NCBI Taxonomy" id="663602"/>
    <lineage>
        <taxon>Bacteria</taxon>
        <taxon>Bacillati</taxon>
        <taxon>Actinomycetota</taxon>
        <taxon>Actinomycetes</taxon>
        <taxon>Pseudonocardiales</taxon>
        <taxon>Pseudonocardiaceae</taxon>
        <taxon>Actinomycetospora</taxon>
    </lineage>
</organism>
<evidence type="ECO:0000313" key="13">
    <source>
        <dbReference type="EMBL" id="NYD38368.1"/>
    </source>
</evidence>
<evidence type="ECO:0000313" key="14">
    <source>
        <dbReference type="Proteomes" id="UP000535890"/>
    </source>
</evidence>
<dbReference type="RefSeq" id="WP_179795824.1">
    <property type="nucleotide sequence ID" value="NZ_BAABHP010000006.1"/>
</dbReference>
<accession>A0A7Y9DZC4</accession>
<reference evidence="13 14" key="1">
    <citation type="submission" date="2020-07" db="EMBL/GenBank/DDBJ databases">
        <title>Sequencing the genomes of 1000 actinobacteria strains.</title>
        <authorList>
            <person name="Klenk H.-P."/>
        </authorList>
    </citation>
    <scope>NUCLEOTIDE SEQUENCE [LARGE SCALE GENOMIC DNA]</scope>
    <source>
        <strain evidence="13 14">DSM 45772</strain>
    </source>
</reference>
<sequence length="560" mass="58226">MSSVVVVGAGLGGLATAARLAAAGHDVEVYERADVVGGKLGLVERDGFTFDTGPSLLTLPGLLEDLFTTTGGPAGPAGLAVEPVDPACDYTFADGTRLTLPHDPAAVPAAFDAAFGAGAGAAWSRLHARSRHLWELVGEQVLRRPLTLPALLRMSASPSGLRAVAPWRTIRGLARRAFADPRMRTWLERYATYSGSDPRRTPAVLSVTSFVEQEFGAWYVPGGLRRIVDTLAERCRTLGVAVHLSSPVQEVLVESGRVVGVRVAGQERRADAVVCNADAAVLHEQLLARGTASRARRRLRRIPPSSAGFVLLLGLSGREAPAAHRVFFPADYAAEFDAVFGRRPRPVEDPTVYVHAPDDPALRPDDDSEGWFVLVNAPVHDPARGVDWDAPGLREAYADRILDVLAARGVDVRPRLRFVEVLTPADLERRTGSPGGAIYGTASHGPRAALKRPSNAGPLPGLHLVGGSAHPGGGIPLVLMSAEIVAGLIGPATAGPAGPAATAAPVGTPQGSSDGSPRRAAPAPPAPAPPTSSGTSSPSSTPVPAPPAGPRPPAPGGRRR</sequence>
<evidence type="ECO:0000256" key="8">
    <source>
        <dbReference type="ARBA" id="ARBA00042619"/>
    </source>
</evidence>
<evidence type="ECO:0000256" key="7">
    <source>
        <dbReference type="ARBA" id="ARBA00041900"/>
    </source>
</evidence>
<comment type="caution">
    <text evidence="13">The sequence shown here is derived from an EMBL/GenBank/DDBJ whole genome shotgun (WGS) entry which is preliminary data.</text>
</comment>
<keyword evidence="3 10" id="KW-0560">Oxidoreductase</keyword>
<dbReference type="PRINTS" id="PR00419">
    <property type="entry name" value="ADXRDTASE"/>
</dbReference>
<name>A0A7Y9DZC4_9PSEU</name>
<feature type="region of interest" description="Disordered" evidence="11">
    <location>
        <begin position="496"/>
        <end position="560"/>
    </location>
</feature>
<feature type="compositionally biased region" description="Low complexity" evidence="11">
    <location>
        <begin position="531"/>
        <end position="540"/>
    </location>
</feature>
<evidence type="ECO:0000259" key="12">
    <source>
        <dbReference type="Pfam" id="PF01593"/>
    </source>
</evidence>
<dbReference type="EMBL" id="JACCBN010000001">
    <property type="protein sequence ID" value="NYD38368.1"/>
    <property type="molecule type" value="Genomic_DNA"/>
</dbReference>
<keyword evidence="2 10" id="KW-0125">Carotenoid biosynthesis</keyword>
<keyword evidence="14" id="KW-1185">Reference proteome</keyword>
<dbReference type="Proteomes" id="UP000535890">
    <property type="component" value="Unassembled WGS sequence"/>
</dbReference>
<dbReference type="GO" id="GO:0016491">
    <property type="term" value="F:oxidoreductase activity"/>
    <property type="evidence" value="ECO:0007669"/>
    <property type="project" value="UniProtKB-KW"/>
</dbReference>
<proteinExistence type="inferred from homology"/>
<comment type="similarity">
    <text evidence="5">Belongs to the carotenoid/retinoid oxidoreductase family. CrtP subfamily.</text>
</comment>
<dbReference type="GO" id="GO:0016117">
    <property type="term" value="P:carotenoid biosynthetic process"/>
    <property type="evidence" value="ECO:0007669"/>
    <property type="project" value="UniProtKB-KW"/>
</dbReference>
<dbReference type="PANTHER" id="PTHR43734">
    <property type="entry name" value="PHYTOENE DESATURASE"/>
    <property type="match status" value="1"/>
</dbReference>
<comment type="pathway">
    <text evidence="4">Carotenoid biosynthesis; staphyloxanthin biosynthesis; staphyloxanthin from farnesyl diphosphate: step 3/5.</text>
</comment>
<evidence type="ECO:0000256" key="6">
    <source>
        <dbReference type="ARBA" id="ARBA00039159"/>
    </source>
</evidence>
<dbReference type="InterPro" id="IPR002937">
    <property type="entry name" value="Amino_oxidase"/>
</dbReference>
<gene>
    <name evidence="13" type="ORF">BJ983_004470</name>
</gene>
<dbReference type="NCBIfam" id="TIGR02734">
    <property type="entry name" value="crtI_fam"/>
    <property type="match status" value="1"/>
</dbReference>
<evidence type="ECO:0000256" key="9">
    <source>
        <dbReference type="ARBA" id="ARBA00048532"/>
    </source>
</evidence>
<evidence type="ECO:0000256" key="1">
    <source>
        <dbReference type="ARBA" id="ARBA00001974"/>
    </source>
</evidence>
<dbReference type="AlphaFoldDB" id="A0A7Y9DZC4"/>
<evidence type="ECO:0000256" key="5">
    <source>
        <dbReference type="ARBA" id="ARBA00038194"/>
    </source>
</evidence>
<evidence type="ECO:0000256" key="10">
    <source>
        <dbReference type="RuleBase" id="RU362075"/>
    </source>
</evidence>
<dbReference type="Pfam" id="PF01593">
    <property type="entry name" value="Amino_oxidase"/>
    <property type="match status" value="1"/>
</dbReference>
<feature type="compositionally biased region" description="Low complexity" evidence="11">
    <location>
        <begin position="496"/>
        <end position="509"/>
    </location>
</feature>
<dbReference type="InterPro" id="IPR036188">
    <property type="entry name" value="FAD/NAD-bd_sf"/>
</dbReference>
<feature type="compositionally biased region" description="Pro residues" evidence="11">
    <location>
        <begin position="541"/>
        <end position="560"/>
    </location>
</feature>
<protein>
    <recommendedName>
        <fullName evidence="6">4,4'-diaponeurosporene oxygenase</fullName>
    </recommendedName>
    <alternativeName>
        <fullName evidence="7">4,4'-diaponeurosporene oxidase</fullName>
    </alternativeName>
    <alternativeName>
        <fullName evidence="8">Carotenoid oxidase</fullName>
    </alternativeName>
</protein>
<comment type="cofactor">
    <cofactor evidence="1">
        <name>FAD</name>
        <dbReference type="ChEBI" id="CHEBI:57692"/>
    </cofactor>
</comment>
<evidence type="ECO:0000256" key="4">
    <source>
        <dbReference type="ARBA" id="ARBA00037901"/>
    </source>
</evidence>
<dbReference type="PANTHER" id="PTHR43734:SF7">
    <property type="entry name" value="4,4'-DIAPONEUROSPORENE OXYGENASE"/>
    <property type="match status" value="1"/>
</dbReference>